<feature type="transmembrane region" description="Helical" evidence="5">
    <location>
        <begin position="1587"/>
        <end position="1614"/>
    </location>
</feature>
<dbReference type="PROSITE" id="PS50249">
    <property type="entry name" value="MPN"/>
    <property type="match status" value="1"/>
</dbReference>
<evidence type="ECO:0000259" key="6">
    <source>
        <dbReference type="PROSITE" id="PS50249"/>
    </source>
</evidence>
<dbReference type="Proteomes" id="UP001519460">
    <property type="component" value="Unassembled WGS sequence"/>
</dbReference>
<gene>
    <name evidence="7" type="ORF">BaRGS_00000923</name>
</gene>
<feature type="region of interest" description="Disordered" evidence="4">
    <location>
        <begin position="227"/>
        <end position="286"/>
    </location>
</feature>
<keyword evidence="5" id="KW-1133">Transmembrane helix</keyword>
<dbReference type="Pfam" id="PF08969">
    <property type="entry name" value="USP8_dimer"/>
    <property type="match status" value="1"/>
</dbReference>
<reference evidence="7 8" key="1">
    <citation type="journal article" date="2023" name="Sci. Data">
        <title>Genome assembly of the Korean intertidal mud-creeper Batillaria attramentaria.</title>
        <authorList>
            <person name="Patra A.K."/>
            <person name="Ho P.T."/>
            <person name="Jun S."/>
            <person name="Lee S.J."/>
            <person name="Kim Y."/>
            <person name="Won Y.J."/>
        </authorList>
    </citation>
    <scope>NUCLEOTIDE SEQUENCE [LARGE SCALE GENOMIC DNA]</scope>
    <source>
        <strain evidence="7">Wonlab-2016</strain>
    </source>
</reference>
<dbReference type="Gene3D" id="1.20.1110.10">
    <property type="entry name" value="Calcium-transporting ATPase, transmembrane domain"/>
    <property type="match status" value="1"/>
</dbReference>
<feature type="transmembrane region" description="Helical" evidence="5">
    <location>
        <begin position="1515"/>
        <end position="1535"/>
    </location>
</feature>
<comment type="cofactor">
    <cofactor evidence="1">
        <name>Zn(2+)</name>
        <dbReference type="ChEBI" id="CHEBI:29105"/>
    </cofactor>
</comment>
<dbReference type="Gene3D" id="1.20.58.80">
    <property type="entry name" value="Phosphotransferase system, lactose/cellobiose-type IIA subunit"/>
    <property type="match status" value="1"/>
</dbReference>
<evidence type="ECO:0000256" key="4">
    <source>
        <dbReference type="SAM" id="MobiDB-lite"/>
    </source>
</evidence>
<feature type="transmembrane region" description="Helical" evidence="5">
    <location>
        <begin position="510"/>
        <end position="531"/>
    </location>
</feature>
<feature type="transmembrane region" description="Helical" evidence="5">
    <location>
        <begin position="1729"/>
        <end position="1747"/>
    </location>
</feature>
<evidence type="ECO:0000256" key="1">
    <source>
        <dbReference type="ARBA" id="ARBA00001947"/>
    </source>
</evidence>
<feature type="transmembrane region" description="Helical" evidence="5">
    <location>
        <begin position="543"/>
        <end position="563"/>
    </location>
</feature>
<accession>A0ABD0M8Z3</accession>
<dbReference type="SMART" id="SM00232">
    <property type="entry name" value="JAB_MPN"/>
    <property type="match status" value="1"/>
</dbReference>
<feature type="transmembrane region" description="Helical" evidence="5">
    <location>
        <begin position="1547"/>
        <end position="1566"/>
    </location>
</feature>
<sequence length="1776" mass="199309">MSLFSQIHDPAAKLRALSEYGSQVEVDKTIAPKLYFRSGREMLRMANMYCDEGNLESAFILYSKFITLFVEKLPSHPEYKTSSPPNDVQDFKRKVKKVFPLAEEIKSKLQKKYLEEEQKRQAEEKKRQAQLAKEEEQRRIQKEKQIEEDEAIARKLQSEAEEQWMQEQEEKYKRLQQQEADRLEAEKRRREEEEEATKKNGSVLLIPPDVSSQGYGPVTGEIGGAVPGAYSSGPVPEPFSSTSIPTVPDRELKKNLSISDDGPSTYPSTPPPPYTPPIPNVDRTTKPLDHFMSTGLFGGGTGALREVIVPSELMKKFIAAAESNTLRKTETMGILCGKVSRNAFKITCLFIPHQRGTPDSCDMENEEELIFYQDKHDLVTLGWIHTHPTQTAFLSSVDMHSHYAYQKMLPEAIAIVCSPKFEETGVFSLTDHGLDVIGACQERSFHYHAKEPPLFEDSAQNEDSPKGFTTAEALSRLYDELNHVVKEYEKLPRTGWKSYLVALRFSVGSVYPWPAALVVSACVCVLLFAVAFSKNNGSGSGSVGWLAVEGVVLLVTVILNILLTCWNTAKWRRETIHLSKCLLQTISNGCKNSRWTYASYSDVNTPISPCVSLQWTERDGQLVSLPQPLLVRGDIIKMRPGHRAPGRCEDVEPDANGLANTLEAGEIYMPEQDVETADCAPGPRGRTPLTPQAYRLLETPIVQNFRLILEGGIKSPQSVLANECHVVVYVWILQRLLPLSVMLLLLINVLRYVYLPNSSGHWTEMLLVLPVHGILPLLPLTFPLLWLMVNIYGQARIFSAFQVAKTLKAWPLGSMSSLGSISTISVEEARTVTSLCCVDKKGILSWANPSAEKVFFFSSTGKQGIKMDHSQDESFTAGGDSQDALPAEMQIKPHEPKRKKAKKFSKNEILSQVEVLDLTHDARDAFKVFFDDPEWRQHIDCVKPLGLCILLNTCDRTTCDWYTQFSDHVGCAALQKEETVAVVNRRCLCEVAWQIGFTHQALEVFNHEKSFGIYRQVPAEEMEKERQQRAKSFLKHKIPMPNLTSVIVRDKSSGMYQLLTQGTADIVLDNCIDYWNGSTLCVLTELDRKRILDFYHRNSMAAYCTAFSYKPVSHSVANHLEDEYIELVGMPNRLLQRLSDLDTLSGDGPQPMSRSFSMDSLMDDESLGFVDDVSGYYEAQKNQTFIGMAALQYQARQDFIQLIEKLEMACIRFVHFSKENELRSRVFSEKMGLEAGWNCHISLLNDETSVQEGPGSGQGSLVLGRRSAESTSQDPLDLQPSTERKVSDDVNPSRSHSAPCVIAVDEVQVKFDVPPSELKVEDGGSEVFEIGSGDSGTENAKLHTEKSDCSSDSRYTSSYVTEYTDDSLTGALDNRAQLPRGIDEIRPHLEKVDNVPLLVNLFTDCTPPATQEMMKILQENGEVVLCVGSSLNMSNTPLFLQADCSIAVEPPYPQLCACKAAVTEQWNEQSPSPTELASRLLALPCALAFQREDNVSILQLIAEARHHTVSLRNCFYLLLCCQLCIILSFVLALAFLLPPPLRPPHLLWLLLFALPLLAVTLMGNPVDPKIMGTITNKNKQHVNKQMVIQFLLQFSLRFVPSIIVCLICFGVTLYSYCQNTAPVTCHLYVASISAHNVTYSDWDEKFSGGLIMAQNIFHLYSLFFFVVISMSLVHWLDHIWHRVPFTNKLWTATSAVLLLVQIVFCVSDVSVRSQHTPIPMPVADVHPAVWVMGVVWPALIIVLNELVKCLEIKFFLQHQRRARLDFGTKLGMNSPF</sequence>
<evidence type="ECO:0000313" key="8">
    <source>
        <dbReference type="Proteomes" id="UP001519460"/>
    </source>
</evidence>
<dbReference type="InterPro" id="IPR023298">
    <property type="entry name" value="ATPase_P-typ_TM_dom_sf"/>
</dbReference>
<keyword evidence="5" id="KW-0812">Transmembrane</keyword>
<dbReference type="GO" id="GO:0016579">
    <property type="term" value="P:protein deubiquitination"/>
    <property type="evidence" value="ECO:0007669"/>
    <property type="project" value="UniProtKB-ARBA"/>
</dbReference>
<keyword evidence="8" id="KW-1185">Reference proteome</keyword>
<protein>
    <recommendedName>
        <fullName evidence="6">MPN domain-containing protein</fullName>
    </recommendedName>
</protein>
<feature type="transmembrane region" description="Helical" evidence="5">
    <location>
        <begin position="1689"/>
        <end position="1709"/>
    </location>
</feature>
<dbReference type="InterPro" id="IPR015063">
    <property type="entry name" value="USP8_dimer"/>
</dbReference>
<dbReference type="CDD" id="cd08066">
    <property type="entry name" value="MPN_AMSH_like"/>
    <property type="match status" value="1"/>
</dbReference>
<feature type="transmembrane region" description="Helical" evidence="5">
    <location>
        <begin position="736"/>
        <end position="754"/>
    </location>
</feature>
<dbReference type="PANTHER" id="PTHR13219">
    <property type="entry name" value="TRANSMEMBRANE PROTEIN 94"/>
    <property type="match status" value="1"/>
</dbReference>
<dbReference type="Pfam" id="PF00689">
    <property type="entry name" value="Cation_ATPase_C"/>
    <property type="match status" value="1"/>
</dbReference>
<feature type="compositionally biased region" description="Pro residues" evidence="4">
    <location>
        <begin position="268"/>
        <end position="279"/>
    </location>
</feature>
<dbReference type="Pfam" id="PF01398">
    <property type="entry name" value="JAB"/>
    <property type="match status" value="1"/>
</dbReference>
<evidence type="ECO:0000256" key="5">
    <source>
        <dbReference type="SAM" id="Phobius"/>
    </source>
</evidence>
<keyword evidence="3" id="KW-0833">Ubl conjugation pathway</keyword>
<feature type="region of interest" description="Disordered" evidence="4">
    <location>
        <begin position="183"/>
        <end position="211"/>
    </location>
</feature>
<feature type="region of interest" description="Disordered" evidence="4">
    <location>
        <begin position="1248"/>
        <end position="1296"/>
    </location>
</feature>
<feature type="transmembrane region" description="Helical" evidence="5">
    <location>
        <begin position="766"/>
        <end position="789"/>
    </location>
</feature>
<comment type="caution">
    <text evidence="7">The sequence shown here is derived from an EMBL/GenBank/DDBJ whole genome shotgun (WGS) entry which is preliminary data.</text>
</comment>
<evidence type="ECO:0000256" key="2">
    <source>
        <dbReference type="ARBA" id="ARBA00010981"/>
    </source>
</evidence>
<feature type="domain" description="MPN" evidence="6">
    <location>
        <begin position="307"/>
        <end position="435"/>
    </location>
</feature>
<evidence type="ECO:0000256" key="3">
    <source>
        <dbReference type="ARBA" id="ARBA00022786"/>
    </source>
</evidence>
<organism evidence="7 8">
    <name type="scientific">Batillaria attramentaria</name>
    <dbReference type="NCBI Taxonomy" id="370345"/>
    <lineage>
        <taxon>Eukaryota</taxon>
        <taxon>Metazoa</taxon>
        <taxon>Spiralia</taxon>
        <taxon>Lophotrochozoa</taxon>
        <taxon>Mollusca</taxon>
        <taxon>Gastropoda</taxon>
        <taxon>Caenogastropoda</taxon>
        <taxon>Sorbeoconcha</taxon>
        <taxon>Cerithioidea</taxon>
        <taxon>Batillariidae</taxon>
        <taxon>Batillaria</taxon>
    </lineage>
</organism>
<dbReference type="InterPro" id="IPR039720">
    <property type="entry name" value="TMEM94"/>
</dbReference>
<feature type="region of interest" description="Disordered" evidence="4">
    <location>
        <begin position="1330"/>
        <end position="1353"/>
    </location>
</feature>
<dbReference type="SUPFAM" id="SSF81660">
    <property type="entry name" value="Metal cation-transporting ATPase, ATP-binding domain N"/>
    <property type="match status" value="1"/>
</dbReference>
<dbReference type="InterPro" id="IPR044098">
    <property type="entry name" value="STAMBP/STALP-like_MPN"/>
</dbReference>
<evidence type="ECO:0000313" key="7">
    <source>
        <dbReference type="EMBL" id="KAK7507958.1"/>
    </source>
</evidence>
<dbReference type="CDD" id="cd22249">
    <property type="entry name" value="UDM1_RNF168_RNF169-like"/>
    <property type="match status" value="1"/>
</dbReference>
<keyword evidence="5" id="KW-0472">Membrane</keyword>
<dbReference type="InterPro" id="IPR006068">
    <property type="entry name" value="ATPase_P-typ_cation-transptr_C"/>
</dbReference>
<dbReference type="EMBL" id="JACVVK020000003">
    <property type="protein sequence ID" value="KAK7507958.1"/>
    <property type="molecule type" value="Genomic_DNA"/>
</dbReference>
<dbReference type="Gene3D" id="3.40.140.10">
    <property type="entry name" value="Cytidine Deaminase, domain 2"/>
    <property type="match status" value="1"/>
</dbReference>
<dbReference type="Gene3D" id="3.40.1110.10">
    <property type="entry name" value="Calcium-transporting ATPase, cytoplasmic domain N"/>
    <property type="match status" value="1"/>
</dbReference>
<dbReference type="SUPFAM" id="SSF81665">
    <property type="entry name" value="Calcium ATPase, transmembrane domain M"/>
    <property type="match status" value="1"/>
</dbReference>
<comment type="similarity">
    <text evidence="2">Belongs to the peptidase M67C family.</text>
</comment>
<name>A0ABD0M8Z3_9CAEN</name>
<dbReference type="PANTHER" id="PTHR13219:SF6">
    <property type="entry name" value="TRANSMEMBRANE PROTEIN 94"/>
    <property type="match status" value="1"/>
</dbReference>
<dbReference type="InterPro" id="IPR000555">
    <property type="entry name" value="JAMM/MPN+_dom"/>
</dbReference>
<dbReference type="SUPFAM" id="SSF140856">
    <property type="entry name" value="USP8 N-terminal domain-like"/>
    <property type="match status" value="1"/>
</dbReference>
<dbReference type="SUPFAM" id="SSF102712">
    <property type="entry name" value="JAB1/MPN domain"/>
    <property type="match status" value="1"/>
</dbReference>
<proteinExistence type="inferred from homology"/>
<feature type="compositionally biased region" description="Basic and acidic residues" evidence="4">
    <location>
        <begin position="1340"/>
        <end position="1351"/>
    </location>
</feature>
<dbReference type="InterPro" id="IPR037518">
    <property type="entry name" value="MPN"/>
</dbReference>
<dbReference type="InterPro" id="IPR023299">
    <property type="entry name" value="ATPase_P-typ_cyto_dom_N"/>
</dbReference>
<feature type="transmembrane region" description="Helical" evidence="5">
    <location>
        <begin position="1656"/>
        <end position="1677"/>
    </location>
</feature>